<dbReference type="PANTHER" id="PTHR48079">
    <property type="entry name" value="PROTEIN YEEZ"/>
    <property type="match status" value="1"/>
</dbReference>
<dbReference type="InterPro" id="IPR051783">
    <property type="entry name" value="NAD(P)-dependent_oxidoreduct"/>
</dbReference>
<evidence type="ECO:0000313" key="3">
    <source>
        <dbReference type="Proteomes" id="UP000078454"/>
    </source>
</evidence>
<feature type="domain" description="NAD-dependent epimerase/dehydratase" evidence="1">
    <location>
        <begin position="4"/>
        <end position="209"/>
    </location>
</feature>
<protein>
    <submittedName>
        <fullName evidence="2">Nucleoside-diphosphate sugar epimerase</fullName>
    </submittedName>
</protein>
<dbReference type="STRING" id="1850517.A8708_31765"/>
<dbReference type="PANTHER" id="PTHR48079:SF6">
    <property type="entry name" value="NAD(P)-BINDING DOMAIN-CONTAINING PROTEIN-RELATED"/>
    <property type="match status" value="1"/>
</dbReference>
<dbReference type="Proteomes" id="UP000078454">
    <property type="component" value="Unassembled WGS sequence"/>
</dbReference>
<name>A0A198ARA1_9BACL</name>
<proteinExistence type="predicted"/>
<dbReference type="InterPro" id="IPR036291">
    <property type="entry name" value="NAD(P)-bd_dom_sf"/>
</dbReference>
<accession>A0A198ARA1</accession>
<organism evidence="2 3">
    <name type="scientific">Paenibacillus oryzisoli</name>
    <dbReference type="NCBI Taxonomy" id="1850517"/>
    <lineage>
        <taxon>Bacteria</taxon>
        <taxon>Bacillati</taxon>
        <taxon>Bacillota</taxon>
        <taxon>Bacilli</taxon>
        <taxon>Bacillales</taxon>
        <taxon>Paenibacillaceae</taxon>
        <taxon>Paenibacillus</taxon>
    </lineage>
</organism>
<dbReference type="Gene3D" id="3.40.50.720">
    <property type="entry name" value="NAD(P)-binding Rossmann-like Domain"/>
    <property type="match status" value="1"/>
</dbReference>
<dbReference type="OrthoDB" id="9807212at2"/>
<dbReference type="InterPro" id="IPR001509">
    <property type="entry name" value="Epimerase_deHydtase"/>
</dbReference>
<keyword evidence="3" id="KW-1185">Reference proteome</keyword>
<gene>
    <name evidence="2" type="ORF">A8708_31765</name>
</gene>
<dbReference type="GO" id="GO:0004029">
    <property type="term" value="F:aldehyde dehydrogenase (NAD+) activity"/>
    <property type="evidence" value="ECO:0007669"/>
    <property type="project" value="TreeGrafter"/>
</dbReference>
<sequence length="298" mass="32795">MKLFLTGITGYIGSEIAKIFRSEGYEVLGLVRSEEQANFIRGRGYQAIIGDLKDKQALLAGVSQADGVIHTAISLTPQCEELDVGSVATMLDGLEGSGKPFIYTSGTLIYNDTREQIVNEESSLDPMVFLKWKVRQEEAVVQAAERTIRTIIIRPSLVYGHGGGLVKGSIQLTEHLQAAKYIDKGDNAWSTIHVEDLARLFYLAFQLAAPGSLFNATSREMVTMKQLTGAISRLTGLQEKVESWTLEEAAHFLGPAAWAGSINQRLSGLKAEQQLNWQASSRSILQDIEFGSYRSQKH</sequence>
<dbReference type="RefSeq" id="WP_068661753.1">
    <property type="nucleotide sequence ID" value="NZ_LYPB01000038.1"/>
</dbReference>
<dbReference type="Pfam" id="PF01370">
    <property type="entry name" value="Epimerase"/>
    <property type="match status" value="1"/>
</dbReference>
<comment type="caution">
    <text evidence="2">The sequence shown here is derived from an EMBL/GenBank/DDBJ whole genome shotgun (WGS) entry which is preliminary data.</text>
</comment>
<dbReference type="AlphaFoldDB" id="A0A198ARA1"/>
<dbReference type="SUPFAM" id="SSF51735">
    <property type="entry name" value="NAD(P)-binding Rossmann-fold domains"/>
    <property type="match status" value="1"/>
</dbReference>
<evidence type="ECO:0000259" key="1">
    <source>
        <dbReference type="Pfam" id="PF01370"/>
    </source>
</evidence>
<reference evidence="2 3" key="1">
    <citation type="submission" date="2016-05" db="EMBL/GenBank/DDBJ databases">
        <title>Paenibacillus sp. 1ZS3-15 nov., isolated from the rhizosphere soil.</title>
        <authorList>
            <person name="Zhang X.X."/>
            <person name="Zhang J."/>
        </authorList>
    </citation>
    <scope>NUCLEOTIDE SEQUENCE [LARGE SCALE GENOMIC DNA]</scope>
    <source>
        <strain evidence="2 3">1ZS3-15</strain>
    </source>
</reference>
<evidence type="ECO:0000313" key="2">
    <source>
        <dbReference type="EMBL" id="OAS23620.1"/>
    </source>
</evidence>
<dbReference type="GO" id="GO:0005737">
    <property type="term" value="C:cytoplasm"/>
    <property type="evidence" value="ECO:0007669"/>
    <property type="project" value="TreeGrafter"/>
</dbReference>
<dbReference type="EMBL" id="LYPB01000038">
    <property type="protein sequence ID" value="OAS23620.1"/>
    <property type="molecule type" value="Genomic_DNA"/>
</dbReference>